<dbReference type="Pfam" id="PF02591">
    <property type="entry name" value="Zn_ribbon_9"/>
    <property type="match status" value="1"/>
</dbReference>
<reference evidence="3" key="1">
    <citation type="submission" date="2020-01" db="EMBL/GenBank/DDBJ databases">
        <authorList>
            <person name="Meier V. D."/>
            <person name="Meier V D."/>
        </authorList>
    </citation>
    <scope>NUCLEOTIDE SEQUENCE</scope>
    <source>
        <strain evidence="3">HLG_WM_MAG_04</strain>
    </source>
</reference>
<dbReference type="EMBL" id="CACVAX010000050">
    <property type="protein sequence ID" value="CAA6817915.1"/>
    <property type="molecule type" value="Genomic_DNA"/>
</dbReference>
<feature type="coiled-coil region" evidence="1">
    <location>
        <begin position="39"/>
        <end position="145"/>
    </location>
</feature>
<dbReference type="AlphaFoldDB" id="A0A6S6TF30"/>
<feature type="domain" description="C4-type zinc ribbon" evidence="2">
    <location>
        <begin position="198"/>
        <end position="230"/>
    </location>
</feature>
<dbReference type="InterPro" id="IPR052376">
    <property type="entry name" value="Oxidative_Scav/Glycosyltrans"/>
</dbReference>
<dbReference type="PANTHER" id="PTHR39082">
    <property type="entry name" value="PHOSPHOLIPASE C-BETA-2-RELATED"/>
    <property type="match status" value="1"/>
</dbReference>
<proteinExistence type="predicted"/>
<name>A0A6S6TF30_9BACT</name>
<evidence type="ECO:0000313" key="3">
    <source>
        <dbReference type="EMBL" id="CAA6817915.1"/>
    </source>
</evidence>
<keyword evidence="1" id="KW-0175">Coiled coil</keyword>
<evidence type="ECO:0000259" key="2">
    <source>
        <dbReference type="Pfam" id="PF02591"/>
    </source>
</evidence>
<gene>
    <name evidence="3" type="ORF">HELGO_WM8155</name>
</gene>
<organism evidence="3">
    <name type="scientific">uncultured Sulfurovum sp</name>
    <dbReference type="NCBI Taxonomy" id="269237"/>
    <lineage>
        <taxon>Bacteria</taxon>
        <taxon>Pseudomonadati</taxon>
        <taxon>Campylobacterota</taxon>
        <taxon>Epsilonproteobacteria</taxon>
        <taxon>Campylobacterales</taxon>
        <taxon>Sulfurovaceae</taxon>
        <taxon>Sulfurovum</taxon>
        <taxon>environmental samples</taxon>
    </lineage>
</organism>
<evidence type="ECO:0000256" key="1">
    <source>
        <dbReference type="SAM" id="Coils"/>
    </source>
</evidence>
<dbReference type="Gene3D" id="1.10.287.1490">
    <property type="match status" value="1"/>
</dbReference>
<dbReference type="PANTHER" id="PTHR39082:SF1">
    <property type="entry name" value="SCAVENGER RECEPTOR CLASS A MEMBER 3"/>
    <property type="match status" value="1"/>
</dbReference>
<protein>
    <recommendedName>
        <fullName evidence="2">C4-type zinc ribbon domain-containing protein</fullName>
    </recommendedName>
</protein>
<accession>A0A6S6TF30</accession>
<sequence length="239" mass="27077">MNKHLEELIELSKLDKAIDDFTPLIETAQKKLARRATKRDDIVERIAEVNATIEKAKETVASYEAQIQSLNEQMTLGVAKEKEVKTEKEMKALSMEAELAKEKLGHANSEIERQETIVASKTTEIEAANVELEAANAEYEKVSTEVGQKMASIDSDKGKLFEERNTKTMEIDMKILSFYEKIRIWAKNTAVVPVKKQACYGCYMKLNDNTYATLIKSEELLTCPHCGRIMHLEVQTEEA</sequence>
<dbReference type="InterPro" id="IPR003743">
    <property type="entry name" value="Zf-RING_7"/>
</dbReference>